<dbReference type="eggNOG" id="arCOG06260">
    <property type="taxonomic scope" value="Archaea"/>
</dbReference>
<evidence type="ECO:0000313" key="3">
    <source>
        <dbReference type="EMBL" id="ADB59990.1"/>
    </source>
</evidence>
<evidence type="ECO:0000256" key="2">
    <source>
        <dbReference type="SAM" id="Phobius"/>
    </source>
</evidence>
<dbReference type="EMBL" id="CP001860">
    <property type="protein sequence ID" value="ADB59990.1"/>
    <property type="molecule type" value="Genomic_DNA"/>
</dbReference>
<keyword evidence="4" id="KW-1185">Reference proteome</keyword>
<dbReference type="KEGG" id="htu:Htur_1098"/>
<sequence>MHCSRRSARTSGTRRERATVTADRRLGGRRVVGGLCLVLIAATATFGAILGYALPVMTDLEEITVLEMAVPVTPATFALYGGVTVSVFLVTFLLVVQVVSRFDENAV</sequence>
<keyword evidence="2" id="KW-1133">Transmembrane helix</keyword>
<keyword evidence="2" id="KW-0812">Transmembrane</keyword>
<feature type="transmembrane region" description="Helical" evidence="2">
    <location>
        <begin position="31"/>
        <end position="57"/>
    </location>
</feature>
<keyword evidence="2" id="KW-0472">Membrane</keyword>
<name>D2RZ66_HALTV</name>
<feature type="region of interest" description="Disordered" evidence="1">
    <location>
        <begin position="1"/>
        <end position="20"/>
    </location>
</feature>
<evidence type="ECO:0000313" key="4">
    <source>
        <dbReference type="Proteomes" id="UP000001903"/>
    </source>
</evidence>
<evidence type="ECO:0008006" key="5">
    <source>
        <dbReference type="Google" id="ProtNLM"/>
    </source>
</evidence>
<accession>D2RZ66</accession>
<evidence type="ECO:0000256" key="1">
    <source>
        <dbReference type="SAM" id="MobiDB-lite"/>
    </source>
</evidence>
<reference evidence="3 4" key="1">
    <citation type="journal article" date="2010" name="Stand. Genomic Sci.">
        <title>Complete genome sequence of Haloterrigena turkmenica type strain (4k).</title>
        <authorList>
            <person name="Saunders E."/>
            <person name="Tindall B.J."/>
            <person name="Fahnrich R."/>
            <person name="Lapidus A."/>
            <person name="Copeland A."/>
            <person name="Del Rio T.G."/>
            <person name="Lucas S."/>
            <person name="Chen F."/>
            <person name="Tice H."/>
            <person name="Cheng J.F."/>
            <person name="Han C."/>
            <person name="Detter J.C."/>
            <person name="Bruce D."/>
            <person name="Goodwin L."/>
            <person name="Chain P."/>
            <person name="Pitluck S."/>
            <person name="Pati A."/>
            <person name="Ivanova N."/>
            <person name="Mavromatis K."/>
            <person name="Chen A."/>
            <person name="Palaniappan K."/>
            <person name="Land M."/>
            <person name="Hauser L."/>
            <person name="Chang Y.J."/>
            <person name="Jeffries C.D."/>
            <person name="Brettin T."/>
            <person name="Rohde M."/>
            <person name="Goker M."/>
            <person name="Bristow J."/>
            <person name="Eisen J.A."/>
            <person name="Markowitz V."/>
            <person name="Hugenholtz P."/>
            <person name="Klenk H.P."/>
            <person name="Kyrpides N.C."/>
        </authorList>
    </citation>
    <scope>NUCLEOTIDE SEQUENCE [LARGE SCALE GENOMIC DNA]</scope>
    <source>
        <strain evidence="4">ATCC 51198 / DSM 5511 / JCM 9101 / NCIMB 13204 / VKM B-1734 / 4k</strain>
    </source>
</reference>
<protein>
    <recommendedName>
        <fullName evidence="5">Cox cluster protein</fullName>
    </recommendedName>
</protein>
<feature type="transmembrane region" description="Helical" evidence="2">
    <location>
        <begin position="77"/>
        <end position="99"/>
    </location>
</feature>
<dbReference type="Pfam" id="PF24364">
    <property type="entry name" value="DUF7520"/>
    <property type="match status" value="1"/>
</dbReference>
<gene>
    <name evidence="3" type="ordered locus">Htur_1098</name>
</gene>
<dbReference type="Proteomes" id="UP000001903">
    <property type="component" value="Chromosome"/>
</dbReference>
<proteinExistence type="predicted"/>
<dbReference type="HOGENOM" id="CLU_2204062_0_0_2"/>
<dbReference type="InterPro" id="IPR055942">
    <property type="entry name" value="DUF7520"/>
</dbReference>
<organism evidence="3 4">
    <name type="scientific">Haloterrigena turkmenica (strain ATCC 51198 / DSM 5511 / JCM 9101 / NCIMB 13204 / VKM B-1734 / 4k)</name>
    <name type="common">Halococcus turkmenicus</name>
    <dbReference type="NCBI Taxonomy" id="543526"/>
    <lineage>
        <taxon>Archaea</taxon>
        <taxon>Methanobacteriati</taxon>
        <taxon>Methanobacteriota</taxon>
        <taxon>Stenosarchaea group</taxon>
        <taxon>Halobacteria</taxon>
        <taxon>Halobacteriales</taxon>
        <taxon>Natrialbaceae</taxon>
        <taxon>Haloterrigena</taxon>
    </lineage>
</organism>
<dbReference type="AlphaFoldDB" id="D2RZ66"/>